<dbReference type="InterPro" id="IPR032675">
    <property type="entry name" value="LRR_dom_sf"/>
</dbReference>
<dbReference type="OrthoDB" id="10071127at2759"/>
<dbReference type="PANTHER" id="PTHR24369:SF210">
    <property type="entry name" value="CHAOPTIN-RELATED"/>
    <property type="match status" value="1"/>
</dbReference>
<gene>
    <name evidence="5" type="ORF">MGAL_10B029364</name>
</gene>
<proteinExistence type="predicted"/>
<name>A0A8B6E790_MYTGA</name>
<dbReference type="Gene3D" id="1.25.40.20">
    <property type="entry name" value="Ankyrin repeat-containing domain"/>
    <property type="match status" value="1"/>
</dbReference>
<dbReference type="PROSITE" id="PS50088">
    <property type="entry name" value="ANK_REPEAT"/>
    <property type="match status" value="1"/>
</dbReference>
<dbReference type="InterPro" id="IPR002110">
    <property type="entry name" value="Ankyrin_rpt"/>
</dbReference>
<dbReference type="Proteomes" id="UP000596742">
    <property type="component" value="Unassembled WGS sequence"/>
</dbReference>
<dbReference type="SUPFAM" id="SSF52058">
    <property type="entry name" value="L domain-like"/>
    <property type="match status" value="1"/>
</dbReference>
<evidence type="ECO:0000256" key="3">
    <source>
        <dbReference type="ARBA" id="ARBA00022737"/>
    </source>
</evidence>
<dbReference type="EMBL" id="UYJE01004723">
    <property type="protein sequence ID" value="VDI30780.1"/>
    <property type="molecule type" value="Genomic_DNA"/>
</dbReference>
<reference evidence="5" key="1">
    <citation type="submission" date="2018-11" db="EMBL/GenBank/DDBJ databases">
        <authorList>
            <person name="Alioto T."/>
            <person name="Alioto T."/>
        </authorList>
    </citation>
    <scope>NUCLEOTIDE SEQUENCE</scope>
</reference>
<evidence type="ECO:0000256" key="1">
    <source>
        <dbReference type="ARBA" id="ARBA00022614"/>
    </source>
</evidence>
<sequence>MENRLMRSLELGDFKLARIIINGGHDLNFCTNSGTSPLMLACKFAACENNISMKLDIICTLLGKNANINAKDNKGRTALAYAMHSRCKATIQMLKKEGLVITIDAKIKRSKGNNKIIWDSFDLDDEYIEINKITPIEGYAFKNVQSIYNMQLHDNQLTTIRTNTFEETYIKNYLDLSGNYISRIEENAFGNLTTLPLLNLTSNPINCDCGVYPFWSWINERTAIYVVATCSDGRSVQSLGSSDLGQCNRE</sequence>
<feature type="repeat" description="ANK" evidence="4">
    <location>
        <begin position="33"/>
        <end position="73"/>
    </location>
</feature>
<keyword evidence="1" id="KW-0433">Leucine-rich repeat</keyword>
<keyword evidence="6" id="KW-1185">Reference proteome</keyword>
<comment type="caution">
    <text evidence="5">The sequence shown here is derived from an EMBL/GenBank/DDBJ whole genome shotgun (WGS) entry which is preliminary data.</text>
</comment>
<evidence type="ECO:0000313" key="5">
    <source>
        <dbReference type="EMBL" id="VDI30780.1"/>
    </source>
</evidence>
<accession>A0A8B6E790</accession>
<dbReference type="Pfam" id="PF12796">
    <property type="entry name" value="Ank_2"/>
    <property type="match status" value="1"/>
</dbReference>
<dbReference type="AlphaFoldDB" id="A0A8B6E790"/>
<dbReference type="InterPro" id="IPR001611">
    <property type="entry name" value="Leu-rich_rpt"/>
</dbReference>
<protein>
    <submittedName>
        <fullName evidence="5">Uncharacterized protein</fullName>
    </submittedName>
</protein>
<keyword evidence="2" id="KW-0732">Signal</keyword>
<dbReference type="SMART" id="SM00248">
    <property type="entry name" value="ANK"/>
    <property type="match status" value="2"/>
</dbReference>
<keyword evidence="4" id="KW-0040">ANK repeat</keyword>
<dbReference type="InterPro" id="IPR036770">
    <property type="entry name" value="Ankyrin_rpt-contain_sf"/>
</dbReference>
<dbReference type="Gene3D" id="3.80.10.10">
    <property type="entry name" value="Ribonuclease Inhibitor"/>
    <property type="match status" value="1"/>
</dbReference>
<dbReference type="PANTHER" id="PTHR24369">
    <property type="entry name" value="ANTIGEN BSP, PUTATIVE-RELATED"/>
    <property type="match status" value="1"/>
</dbReference>
<evidence type="ECO:0000313" key="6">
    <source>
        <dbReference type="Proteomes" id="UP000596742"/>
    </source>
</evidence>
<evidence type="ECO:0000256" key="4">
    <source>
        <dbReference type="PROSITE-ProRule" id="PRU00023"/>
    </source>
</evidence>
<dbReference type="InterPro" id="IPR050541">
    <property type="entry name" value="LRR_TM_domain-containing"/>
</dbReference>
<keyword evidence="3" id="KW-0677">Repeat</keyword>
<dbReference type="SUPFAM" id="SSF48403">
    <property type="entry name" value="Ankyrin repeat"/>
    <property type="match status" value="1"/>
</dbReference>
<dbReference type="GO" id="GO:0005886">
    <property type="term" value="C:plasma membrane"/>
    <property type="evidence" value="ECO:0007669"/>
    <property type="project" value="TreeGrafter"/>
</dbReference>
<evidence type="ECO:0000256" key="2">
    <source>
        <dbReference type="ARBA" id="ARBA00022729"/>
    </source>
</evidence>
<organism evidence="5 6">
    <name type="scientific">Mytilus galloprovincialis</name>
    <name type="common">Mediterranean mussel</name>
    <dbReference type="NCBI Taxonomy" id="29158"/>
    <lineage>
        <taxon>Eukaryota</taxon>
        <taxon>Metazoa</taxon>
        <taxon>Spiralia</taxon>
        <taxon>Lophotrochozoa</taxon>
        <taxon>Mollusca</taxon>
        <taxon>Bivalvia</taxon>
        <taxon>Autobranchia</taxon>
        <taxon>Pteriomorphia</taxon>
        <taxon>Mytilida</taxon>
        <taxon>Mytiloidea</taxon>
        <taxon>Mytilidae</taxon>
        <taxon>Mytilinae</taxon>
        <taxon>Mytilus</taxon>
    </lineage>
</organism>
<dbReference type="Pfam" id="PF13855">
    <property type="entry name" value="LRR_8"/>
    <property type="match status" value="1"/>
</dbReference>